<proteinExistence type="predicted"/>
<gene>
    <name evidence="2" type="ORF">PHYPA_029863</name>
</gene>
<feature type="signal peptide" evidence="1">
    <location>
        <begin position="1"/>
        <end position="30"/>
    </location>
</feature>
<feature type="chain" id="PRO_5036318873" evidence="1">
    <location>
        <begin position="31"/>
        <end position="55"/>
    </location>
</feature>
<reference evidence="3" key="3">
    <citation type="submission" date="2020-12" db="UniProtKB">
        <authorList>
            <consortium name="EnsemblPlants"/>
        </authorList>
    </citation>
    <scope>IDENTIFICATION</scope>
</reference>
<evidence type="ECO:0000256" key="1">
    <source>
        <dbReference type="SAM" id="SignalP"/>
    </source>
</evidence>
<dbReference type="Gramene" id="Pp3c25_11700V3.1">
    <property type="protein sequence ID" value="Pp3c25_11700V3.1"/>
    <property type="gene ID" value="Pp3c25_11700"/>
</dbReference>
<dbReference type="InParanoid" id="A0A2K1IEK4"/>
<dbReference type="EnsemblPlants" id="Pp3c25_11700V3.1">
    <property type="protein sequence ID" value="Pp3c25_11700V3.1"/>
    <property type="gene ID" value="Pp3c25_11700"/>
</dbReference>
<evidence type="ECO:0000313" key="2">
    <source>
        <dbReference type="EMBL" id="PNR27711.1"/>
    </source>
</evidence>
<evidence type="ECO:0000313" key="3">
    <source>
        <dbReference type="EnsemblPlants" id="Pp3c25_11700V3.1"/>
    </source>
</evidence>
<keyword evidence="1" id="KW-0732">Signal</keyword>
<dbReference type="Proteomes" id="UP000006727">
    <property type="component" value="Chromosome 25"/>
</dbReference>
<accession>A0A2K1IEK4</accession>
<sequence>MGFTVRRTLIALHLSWHWVLQLLVPSHSNASPMGALILQSSATREVSLTERDGDR</sequence>
<reference evidence="2 4" key="1">
    <citation type="journal article" date="2008" name="Science">
        <title>The Physcomitrella genome reveals evolutionary insights into the conquest of land by plants.</title>
        <authorList>
            <person name="Rensing S."/>
            <person name="Lang D."/>
            <person name="Zimmer A."/>
            <person name="Terry A."/>
            <person name="Salamov A."/>
            <person name="Shapiro H."/>
            <person name="Nishiyama T."/>
            <person name="Perroud P.-F."/>
            <person name="Lindquist E."/>
            <person name="Kamisugi Y."/>
            <person name="Tanahashi T."/>
            <person name="Sakakibara K."/>
            <person name="Fujita T."/>
            <person name="Oishi K."/>
            <person name="Shin-I T."/>
            <person name="Kuroki Y."/>
            <person name="Toyoda A."/>
            <person name="Suzuki Y."/>
            <person name="Hashimoto A."/>
            <person name="Yamaguchi K."/>
            <person name="Sugano A."/>
            <person name="Kohara Y."/>
            <person name="Fujiyama A."/>
            <person name="Anterola A."/>
            <person name="Aoki S."/>
            <person name="Ashton N."/>
            <person name="Barbazuk W.B."/>
            <person name="Barker E."/>
            <person name="Bennetzen J."/>
            <person name="Bezanilla M."/>
            <person name="Blankenship R."/>
            <person name="Cho S.H."/>
            <person name="Dutcher S."/>
            <person name="Estelle M."/>
            <person name="Fawcett J.A."/>
            <person name="Gundlach H."/>
            <person name="Hanada K."/>
            <person name="Heyl A."/>
            <person name="Hicks K.A."/>
            <person name="Hugh J."/>
            <person name="Lohr M."/>
            <person name="Mayer K."/>
            <person name="Melkozernov A."/>
            <person name="Murata T."/>
            <person name="Nelson D."/>
            <person name="Pils B."/>
            <person name="Prigge M."/>
            <person name="Reiss B."/>
            <person name="Renner T."/>
            <person name="Rombauts S."/>
            <person name="Rushton P."/>
            <person name="Sanderfoot A."/>
            <person name="Schween G."/>
            <person name="Shiu S.-H."/>
            <person name="Stueber K."/>
            <person name="Theodoulou F.L."/>
            <person name="Tu H."/>
            <person name="Van de Peer Y."/>
            <person name="Verrier P.J."/>
            <person name="Waters E."/>
            <person name="Wood A."/>
            <person name="Yang L."/>
            <person name="Cove D."/>
            <person name="Cuming A."/>
            <person name="Hasebe M."/>
            <person name="Lucas S."/>
            <person name="Mishler D.B."/>
            <person name="Reski R."/>
            <person name="Grigoriev I."/>
            <person name="Quatrano R.S."/>
            <person name="Boore J.L."/>
        </authorList>
    </citation>
    <scope>NUCLEOTIDE SEQUENCE [LARGE SCALE GENOMIC DNA]</scope>
    <source>
        <strain evidence="3 4">cv. Gransden 2004</strain>
    </source>
</reference>
<protein>
    <submittedName>
        <fullName evidence="2 3">Uncharacterized protein</fullName>
    </submittedName>
</protein>
<dbReference type="Gramene" id="Pp3c25_11700V3.2">
    <property type="protein sequence ID" value="Pp3c25_11700V3.2"/>
    <property type="gene ID" value="Pp3c25_11700"/>
</dbReference>
<evidence type="ECO:0000313" key="4">
    <source>
        <dbReference type="Proteomes" id="UP000006727"/>
    </source>
</evidence>
<keyword evidence="4" id="KW-1185">Reference proteome</keyword>
<dbReference type="EnsemblPlants" id="Pp3c25_11700V3.2">
    <property type="protein sequence ID" value="Pp3c25_11700V3.2"/>
    <property type="gene ID" value="Pp3c25_11700"/>
</dbReference>
<reference evidence="2 4" key="2">
    <citation type="journal article" date="2018" name="Plant J.">
        <title>The Physcomitrella patens chromosome-scale assembly reveals moss genome structure and evolution.</title>
        <authorList>
            <person name="Lang D."/>
            <person name="Ullrich K.K."/>
            <person name="Murat F."/>
            <person name="Fuchs J."/>
            <person name="Jenkins J."/>
            <person name="Haas F.B."/>
            <person name="Piednoel M."/>
            <person name="Gundlach H."/>
            <person name="Van Bel M."/>
            <person name="Meyberg R."/>
            <person name="Vives C."/>
            <person name="Morata J."/>
            <person name="Symeonidi A."/>
            <person name="Hiss M."/>
            <person name="Muchero W."/>
            <person name="Kamisugi Y."/>
            <person name="Saleh O."/>
            <person name="Blanc G."/>
            <person name="Decker E.L."/>
            <person name="van Gessel N."/>
            <person name="Grimwood J."/>
            <person name="Hayes R.D."/>
            <person name="Graham S.W."/>
            <person name="Gunter L.E."/>
            <person name="McDaniel S.F."/>
            <person name="Hoernstein S.N.W."/>
            <person name="Larsson A."/>
            <person name="Li F.W."/>
            <person name="Perroud P.F."/>
            <person name="Phillips J."/>
            <person name="Ranjan P."/>
            <person name="Rokshar D.S."/>
            <person name="Rothfels C.J."/>
            <person name="Schneider L."/>
            <person name="Shu S."/>
            <person name="Stevenson D.W."/>
            <person name="Thummler F."/>
            <person name="Tillich M."/>
            <person name="Villarreal Aguilar J.C."/>
            <person name="Widiez T."/>
            <person name="Wong G.K."/>
            <person name="Wymore A."/>
            <person name="Zhang Y."/>
            <person name="Zimmer A.D."/>
            <person name="Quatrano R.S."/>
            <person name="Mayer K.F.X."/>
            <person name="Goodstein D."/>
            <person name="Casacuberta J.M."/>
            <person name="Vandepoele K."/>
            <person name="Reski R."/>
            <person name="Cuming A.C."/>
            <person name="Tuskan G.A."/>
            <person name="Maumus F."/>
            <person name="Salse J."/>
            <person name="Schmutz J."/>
            <person name="Rensing S.A."/>
        </authorList>
    </citation>
    <scope>NUCLEOTIDE SEQUENCE [LARGE SCALE GENOMIC DNA]</scope>
    <source>
        <strain evidence="3 4">cv. Gransden 2004</strain>
    </source>
</reference>
<organism evidence="2">
    <name type="scientific">Physcomitrium patens</name>
    <name type="common">Spreading-leaved earth moss</name>
    <name type="synonym">Physcomitrella patens</name>
    <dbReference type="NCBI Taxonomy" id="3218"/>
    <lineage>
        <taxon>Eukaryota</taxon>
        <taxon>Viridiplantae</taxon>
        <taxon>Streptophyta</taxon>
        <taxon>Embryophyta</taxon>
        <taxon>Bryophyta</taxon>
        <taxon>Bryophytina</taxon>
        <taxon>Bryopsida</taxon>
        <taxon>Funariidae</taxon>
        <taxon>Funariales</taxon>
        <taxon>Funariaceae</taxon>
        <taxon>Physcomitrium</taxon>
    </lineage>
</organism>
<name>A0A2K1IEK4_PHYPA</name>
<dbReference type="EMBL" id="ABEU02000025">
    <property type="protein sequence ID" value="PNR27711.1"/>
    <property type="molecule type" value="Genomic_DNA"/>
</dbReference>
<dbReference type="AlphaFoldDB" id="A0A2K1IEK4"/>